<dbReference type="EMBL" id="FNDN01000001">
    <property type="protein sequence ID" value="SDH08505.1"/>
    <property type="molecule type" value="Genomic_DNA"/>
</dbReference>
<dbReference type="AlphaFoldDB" id="A0A1G7ZIR6"/>
<reference evidence="1 2" key="1">
    <citation type="submission" date="2016-10" db="EMBL/GenBank/DDBJ databases">
        <authorList>
            <person name="de Groot N.N."/>
        </authorList>
    </citation>
    <scope>NUCLEOTIDE SEQUENCE [LARGE SCALE GENOMIC DNA]</scope>
    <source>
        <strain evidence="1 2">DSM 44892</strain>
    </source>
</reference>
<keyword evidence="2" id="KW-1185">Reference proteome</keyword>
<name>A0A1G7ZIR6_9NOCA</name>
<organism evidence="1 2">
    <name type="scientific">Rhodococcus triatomae</name>
    <dbReference type="NCBI Taxonomy" id="300028"/>
    <lineage>
        <taxon>Bacteria</taxon>
        <taxon>Bacillati</taxon>
        <taxon>Actinomycetota</taxon>
        <taxon>Actinomycetes</taxon>
        <taxon>Mycobacteriales</taxon>
        <taxon>Nocardiaceae</taxon>
        <taxon>Rhodococcus</taxon>
    </lineage>
</organism>
<gene>
    <name evidence="1" type="ORF">SAMN05444695_101122</name>
</gene>
<dbReference type="OrthoDB" id="5147317at2"/>
<proteinExistence type="predicted"/>
<evidence type="ECO:0000313" key="2">
    <source>
        <dbReference type="Proteomes" id="UP000183263"/>
    </source>
</evidence>
<dbReference type="RefSeq" id="WP_072736705.1">
    <property type="nucleotide sequence ID" value="NZ_CP048813.1"/>
</dbReference>
<protein>
    <submittedName>
        <fullName evidence="1">Uncharacterized protein</fullName>
    </submittedName>
</protein>
<evidence type="ECO:0000313" key="1">
    <source>
        <dbReference type="EMBL" id="SDH08505.1"/>
    </source>
</evidence>
<sequence>MNLFRRRAAEPTPRRDPTAFVAEILHRIGEQYGGFDAIAPFVPDAGGPGMEVTIHIAGPSDPERESLLQGTGIIRTVRVFADRSEVYDGARLIASFDDLTTADVFGTGR</sequence>
<dbReference type="Proteomes" id="UP000183263">
    <property type="component" value="Unassembled WGS sequence"/>
</dbReference>
<accession>A0A1G7ZIR6</accession>